<dbReference type="InterPro" id="IPR036390">
    <property type="entry name" value="WH_DNA-bd_sf"/>
</dbReference>
<evidence type="ECO:0000313" key="7">
    <source>
        <dbReference type="Proteomes" id="UP000761574"/>
    </source>
</evidence>
<protein>
    <submittedName>
        <fullName evidence="6">LysR family transcriptional regulator</fullName>
    </submittedName>
</protein>
<keyword evidence="2" id="KW-0805">Transcription regulation</keyword>
<dbReference type="Gene3D" id="1.10.10.10">
    <property type="entry name" value="Winged helix-like DNA-binding domain superfamily/Winged helix DNA-binding domain"/>
    <property type="match status" value="1"/>
</dbReference>
<reference evidence="6 7" key="1">
    <citation type="submission" date="2021-05" db="EMBL/GenBank/DDBJ databases">
        <title>Molecular characterization for Shewanella algae harboring chromosomal blaOXA-55-like strains isolated from clinical and environment sample.</title>
        <authorList>
            <person name="Ohama Y."/>
            <person name="Aoki K."/>
            <person name="Harada S."/>
            <person name="Moriya K."/>
            <person name="Ishii Y."/>
            <person name="Tateda K."/>
        </authorList>
    </citation>
    <scope>NUCLEOTIDE SEQUENCE [LARGE SCALE GENOMIC DNA]</scope>
    <source>
        <strain evidence="6 7">LMG 23746</strain>
    </source>
</reference>
<dbReference type="Proteomes" id="UP000761574">
    <property type="component" value="Unassembled WGS sequence"/>
</dbReference>
<evidence type="ECO:0000256" key="1">
    <source>
        <dbReference type="ARBA" id="ARBA00009437"/>
    </source>
</evidence>
<evidence type="ECO:0000313" key="6">
    <source>
        <dbReference type="EMBL" id="GIU50079.1"/>
    </source>
</evidence>
<organism evidence="6 7">
    <name type="scientific">Shewanella algidipiscicola</name>
    <dbReference type="NCBI Taxonomy" id="614070"/>
    <lineage>
        <taxon>Bacteria</taxon>
        <taxon>Pseudomonadati</taxon>
        <taxon>Pseudomonadota</taxon>
        <taxon>Gammaproteobacteria</taxon>
        <taxon>Alteromonadales</taxon>
        <taxon>Shewanellaceae</taxon>
        <taxon>Shewanella</taxon>
    </lineage>
</organism>
<keyword evidence="7" id="KW-1185">Reference proteome</keyword>
<dbReference type="PANTHER" id="PTHR30118">
    <property type="entry name" value="HTH-TYPE TRANSCRIPTIONAL REGULATOR LEUO-RELATED"/>
    <property type="match status" value="1"/>
</dbReference>
<evidence type="ECO:0000256" key="3">
    <source>
        <dbReference type="ARBA" id="ARBA00023125"/>
    </source>
</evidence>
<evidence type="ECO:0000256" key="4">
    <source>
        <dbReference type="ARBA" id="ARBA00023163"/>
    </source>
</evidence>
<dbReference type="InterPro" id="IPR050389">
    <property type="entry name" value="LysR-type_TF"/>
</dbReference>
<keyword evidence="4" id="KW-0804">Transcription</keyword>
<dbReference type="InterPro" id="IPR000847">
    <property type="entry name" value="LysR_HTH_N"/>
</dbReference>
<accession>A0ABQ4PNY5</accession>
<dbReference type="RefSeq" id="WP_119979079.1">
    <property type="nucleotide sequence ID" value="NZ_BPFB01000045.1"/>
</dbReference>
<keyword evidence="3" id="KW-0238">DNA-binding</keyword>
<dbReference type="PANTHER" id="PTHR30118:SF7">
    <property type="entry name" value="TRANSCRIPTIONAL REGULATOR LYSR FAMILY"/>
    <property type="match status" value="1"/>
</dbReference>
<sequence>MKQFDFNLLTVLEVLLEEQSVTSAAERLYLSQSAVSKQLNKLRESFDDQLFERTAHGLRPTPKAKQLGPEIRQILNQVEQLTRPSHFEPSNSRRRFRIELVETAYSLTYPYFMPQLLKQAPNITVDSHTWNSESMDRLLRCDNDLGIACREWDDRSQLHIKNLPASLNYAELTRDHSVCLVREGHPLLDEEWNIETFLKYRHLQVTFGGIAHWLLDDVLQIKHLKRDIAVNLTDFHCAMQLCEQSDLILCSPAKYAKEMLRHFKLITLPVPTELVPGTYVLLWHKHFDLDPSHRWLREIIIASTQTAYRQQL</sequence>
<dbReference type="PROSITE" id="PS50931">
    <property type="entry name" value="HTH_LYSR"/>
    <property type="match status" value="1"/>
</dbReference>
<proteinExistence type="inferred from homology"/>
<evidence type="ECO:0000256" key="2">
    <source>
        <dbReference type="ARBA" id="ARBA00023015"/>
    </source>
</evidence>
<dbReference type="CDD" id="cd08417">
    <property type="entry name" value="PBP2_Nitroaromatics_like"/>
    <property type="match status" value="1"/>
</dbReference>
<dbReference type="InterPro" id="IPR005119">
    <property type="entry name" value="LysR_subst-bd"/>
</dbReference>
<comment type="caution">
    <text evidence="6">The sequence shown here is derived from an EMBL/GenBank/DDBJ whole genome shotgun (WGS) entry which is preliminary data.</text>
</comment>
<dbReference type="Pfam" id="PF00126">
    <property type="entry name" value="HTH_1"/>
    <property type="match status" value="1"/>
</dbReference>
<dbReference type="PRINTS" id="PR00039">
    <property type="entry name" value="HTHLYSR"/>
</dbReference>
<dbReference type="Gene3D" id="3.40.190.10">
    <property type="entry name" value="Periplasmic binding protein-like II"/>
    <property type="match status" value="2"/>
</dbReference>
<feature type="domain" description="HTH lysR-type" evidence="5">
    <location>
        <begin position="4"/>
        <end position="61"/>
    </location>
</feature>
<evidence type="ECO:0000259" key="5">
    <source>
        <dbReference type="PROSITE" id="PS50931"/>
    </source>
</evidence>
<dbReference type="EMBL" id="BPFB01000045">
    <property type="protein sequence ID" value="GIU50079.1"/>
    <property type="molecule type" value="Genomic_DNA"/>
</dbReference>
<gene>
    <name evidence="6" type="ORF">TUM4630_30190</name>
</gene>
<dbReference type="Pfam" id="PF03466">
    <property type="entry name" value="LysR_substrate"/>
    <property type="match status" value="1"/>
</dbReference>
<comment type="similarity">
    <text evidence="1">Belongs to the LysR transcriptional regulatory family.</text>
</comment>
<dbReference type="SUPFAM" id="SSF53850">
    <property type="entry name" value="Periplasmic binding protein-like II"/>
    <property type="match status" value="1"/>
</dbReference>
<dbReference type="SUPFAM" id="SSF46785">
    <property type="entry name" value="Winged helix' DNA-binding domain"/>
    <property type="match status" value="1"/>
</dbReference>
<name>A0ABQ4PNY5_9GAMM</name>
<dbReference type="InterPro" id="IPR036388">
    <property type="entry name" value="WH-like_DNA-bd_sf"/>
</dbReference>
<dbReference type="InterPro" id="IPR037402">
    <property type="entry name" value="YidZ_PBP2"/>
</dbReference>